<dbReference type="Proteomes" id="UP000178774">
    <property type="component" value="Unassembled WGS sequence"/>
</dbReference>
<sequence length="444" mass="51072">MLDNNLQSEKPFDLNQGKKAWVVAVDMGYGHQRTAYPLRDIALGRLVINANNYLGIPKKDKSFWHNTRSFYEFISRFRRIPFMGERVYKIYDSLQRIVGYYPKRDLSKSNFSGKMMFSFIRTGWGHDLVINLAKNPVPIISTFFAPAFMAEEFKYPAPIYCVICDADIARAWVSLNPKESEIKYFASNNWTRDRLGLYGVKPENVILTGYPLPKENIGRNLEIVKKDVSYRLLNLDPTDRYRRLYAPLIKANLGALPAMPNHPLTIMFSIGGAGAQKEIALQIIQSLKEKIKAKELRFIISVGTRQKLGEYFQRHIADLQLDGWLHLLWAPTFREYFEKFNQALRTTDILMTKPSELSFYAGLGIPIVIAPPLGSQEDFNRRWLLHVGAGVDQGDAKYTDQWLFDMLETGDLAEVAMQGFVEIEKMGTYNIEKIIQNEKVKNKN</sequence>
<feature type="domain" description="DUF6938" evidence="1">
    <location>
        <begin position="261"/>
        <end position="319"/>
    </location>
</feature>
<dbReference type="EMBL" id="MHOP01000023">
    <property type="protein sequence ID" value="OGZ65429.1"/>
    <property type="molecule type" value="Genomic_DNA"/>
</dbReference>
<accession>A0A1G2HSQ4</accession>
<gene>
    <name evidence="2" type="ORF">A2822_02865</name>
</gene>
<evidence type="ECO:0000313" key="2">
    <source>
        <dbReference type="EMBL" id="OGZ65429.1"/>
    </source>
</evidence>
<dbReference type="Pfam" id="PF22053">
    <property type="entry name" value="DUF6938"/>
    <property type="match status" value="1"/>
</dbReference>
<evidence type="ECO:0000259" key="1">
    <source>
        <dbReference type="Pfam" id="PF22053"/>
    </source>
</evidence>
<evidence type="ECO:0000313" key="3">
    <source>
        <dbReference type="Proteomes" id="UP000178774"/>
    </source>
</evidence>
<reference evidence="2 3" key="1">
    <citation type="journal article" date="2016" name="Nat. Commun.">
        <title>Thousands of microbial genomes shed light on interconnected biogeochemical processes in an aquifer system.</title>
        <authorList>
            <person name="Anantharaman K."/>
            <person name="Brown C.T."/>
            <person name="Hug L.A."/>
            <person name="Sharon I."/>
            <person name="Castelle C.J."/>
            <person name="Probst A.J."/>
            <person name="Thomas B.C."/>
            <person name="Singh A."/>
            <person name="Wilkins M.J."/>
            <person name="Karaoz U."/>
            <person name="Brodie E.L."/>
            <person name="Williams K.H."/>
            <person name="Hubbard S.S."/>
            <person name="Banfield J.F."/>
        </authorList>
    </citation>
    <scope>NUCLEOTIDE SEQUENCE [LARGE SCALE GENOMIC DNA]</scope>
</reference>
<proteinExistence type="predicted"/>
<dbReference type="AlphaFoldDB" id="A0A1G2HSQ4"/>
<organism evidence="2 3">
    <name type="scientific">Candidatus Staskawiczbacteria bacterium RIFCSPHIGHO2_01_FULL_41_41</name>
    <dbReference type="NCBI Taxonomy" id="1802203"/>
    <lineage>
        <taxon>Bacteria</taxon>
        <taxon>Candidatus Staskawicziibacteriota</taxon>
    </lineage>
</organism>
<dbReference type="InterPro" id="IPR054218">
    <property type="entry name" value="DUF6938"/>
</dbReference>
<protein>
    <recommendedName>
        <fullName evidence="1">DUF6938 domain-containing protein</fullName>
    </recommendedName>
</protein>
<name>A0A1G2HSQ4_9BACT</name>
<comment type="caution">
    <text evidence="2">The sequence shown here is derived from an EMBL/GenBank/DDBJ whole genome shotgun (WGS) entry which is preliminary data.</text>
</comment>